<dbReference type="SUPFAM" id="SSF53474">
    <property type="entry name" value="alpha/beta-Hydrolases"/>
    <property type="match status" value="1"/>
</dbReference>
<gene>
    <name evidence="2" type="ORF">GCM10022291_23580</name>
</gene>
<reference evidence="3" key="1">
    <citation type="journal article" date="2019" name="Int. J. Syst. Evol. Microbiol.">
        <title>The Global Catalogue of Microorganisms (GCM) 10K type strain sequencing project: providing services to taxonomists for standard genome sequencing and annotation.</title>
        <authorList>
            <consortium name="The Broad Institute Genomics Platform"/>
            <consortium name="The Broad Institute Genome Sequencing Center for Infectious Disease"/>
            <person name="Wu L."/>
            <person name="Ma J."/>
        </authorList>
    </citation>
    <scope>NUCLEOTIDE SEQUENCE [LARGE SCALE GENOMIC DNA]</scope>
    <source>
        <strain evidence="3">JCM 17630</strain>
    </source>
</reference>
<dbReference type="EMBL" id="BAABCA010000005">
    <property type="protein sequence ID" value="GAA4237256.1"/>
    <property type="molecule type" value="Genomic_DNA"/>
</dbReference>
<dbReference type="Gene3D" id="3.40.50.1820">
    <property type="entry name" value="alpha/beta hydrolase"/>
    <property type="match status" value="1"/>
</dbReference>
<protein>
    <submittedName>
        <fullName evidence="2">Esterase</fullName>
    </submittedName>
</protein>
<evidence type="ECO:0000313" key="2">
    <source>
        <dbReference type="EMBL" id="GAA4237256.1"/>
    </source>
</evidence>
<dbReference type="RefSeq" id="WP_344788458.1">
    <property type="nucleotide sequence ID" value="NZ_BAABCA010000005.1"/>
</dbReference>
<dbReference type="Proteomes" id="UP001501496">
    <property type="component" value="Unassembled WGS sequence"/>
</dbReference>
<name>A0ABP8CC20_9FLAO</name>
<evidence type="ECO:0000259" key="1">
    <source>
        <dbReference type="Pfam" id="PF02230"/>
    </source>
</evidence>
<dbReference type="InterPro" id="IPR003140">
    <property type="entry name" value="PLipase/COase/thioEstase"/>
</dbReference>
<feature type="domain" description="Phospholipase/carboxylesterase/thioesterase" evidence="1">
    <location>
        <begin position="25"/>
        <end position="202"/>
    </location>
</feature>
<dbReference type="Pfam" id="PF02230">
    <property type="entry name" value="Abhydrolase_2"/>
    <property type="match status" value="1"/>
</dbReference>
<accession>A0ABP8CC20</accession>
<sequence>MKSEEKEISYTTTNSYSTLNTLKSSTKNVWFVCHGLGYLSRYFLKYFKHLNTDENYIIAPQAPSKYYVKQDFKYVGASWLTKENTTTESKNILNYFDSILQKENIPSNVNIIVFGYSQGVSVATRYVAFKQLQCHKLILHSGSIPKELNENDFNFYNGQTHVVCGDKDEYITPNRLQTELKRAHTLFKNNLKVELFDGKHEVNINIIKALAQ</sequence>
<comment type="caution">
    <text evidence="2">The sequence shown here is derived from an EMBL/GenBank/DDBJ whole genome shotgun (WGS) entry which is preliminary data.</text>
</comment>
<proteinExistence type="predicted"/>
<keyword evidence="3" id="KW-1185">Reference proteome</keyword>
<dbReference type="InterPro" id="IPR029058">
    <property type="entry name" value="AB_hydrolase_fold"/>
</dbReference>
<evidence type="ECO:0000313" key="3">
    <source>
        <dbReference type="Proteomes" id="UP001501496"/>
    </source>
</evidence>
<organism evidence="2 3">
    <name type="scientific">Postechiella marina</name>
    <dbReference type="NCBI Taxonomy" id="943941"/>
    <lineage>
        <taxon>Bacteria</taxon>
        <taxon>Pseudomonadati</taxon>
        <taxon>Bacteroidota</taxon>
        <taxon>Flavobacteriia</taxon>
        <taxon>Flavobacteriales</taxon>
        <taxon>Flavobacteriaceae</taxon>
        <taxon>Postechiella</taxon>
    </lineage>
</organism>